<evidence type="ECO:0000256" key="2">
    <source>
        <dbReference type="ARBA" id="ARBA00012387"/>
    </source>
</evidence>
<dbReference type="InterPro" id="IPR054566">
    <property type="entry name" value="ManC/GMP-like_b-helix"/>
</dbReference>
<dbReference type="GO" id="GO:0004475">
    <property type="term" value="F:mannose-1-phosphate guanylyltransferase (GTP) activity"/>
    <property type="evidence" value="ECO:0007669"/>
    <property type="project" value="UniProtKB-EC"/>
</dbReference>
<dbReference type="FunFam" id="2.60.120.10:FF:000032">
    <property type="entry name" value="Mannose-1-phosphate guanylyltransferase/mannose-6-phosphate isomerase"/>
    <property type="match status" value="1"/>
</dbReference>
<dbReference type="NCBIfam" id="TIGR01479">
    <property type="entry name" value="GMP_PMI"/>
    <property type="match status" value="1"/>
</dbReference>
<evidence type="ECO:0000256" key="4">
    <source>
        <dbReference type="ARBA" id="ARBA00022695"/>
    </source>
</evidence>
<keyword evidence="3" id="KW-0808">Transferase</keyword>
<dbReference type="GO" id="GO:0005525">
    <property type="term" value="F:GTP binding"/>
    <property type="evidence" value="ECO:0007669"/>
    <property type="project" value="UniProtKB-KW"/>
</dbReference>
<dbReference type="Proteomes" id="UP000180088">
    <property type="component" value="Unassembled WGS sequence"/>
</dbReference>
<keyword evidence="5" id="KW-0547">Nucleotide-binding</keyword>
<comment type="similarity">
    <text evidence="1 8">Belongs to the mannose-6-phosphate isomerase type 2 family.</text>
</comment>
<accession>A0A1S1WVL5</accession>
<dbReference type="GO" id="GO:0009298">
    <property type="term" value="P:GDP-mannose biosynthetic process"/>
    <property type="evidence" value="ECO:0007669"/>
    <property type="project" value="TreeGrafter"/>
</dbReference>
<reference evidence="14 15" key="1">
    <citation type="submission" date="2016-09" db="EMBL/GenBank/DDBJ databases">
        <title>Chromobacterium muskegensis sp. nov., an insecticidal bacterium isolated from Sphagnum bogs.</title>
        <authorList>
            <person name="Sparks M.E."/>
            <person name="Blackburn M.B."/>
            <person name="Gundersen-Rindal D.E."/>
            <person name="Mitchell A."/>
            <person name="Farrar R."/>
            <person name="Kuhar D."/>
        </authorList>
    </citation>
    <scope>NUCLEOTIDE SEQUENCE [LARGE SCALE GENOMIC DNA]</scope>
    <source>
        <strain evidence="13 15">14B-1</strain>
        <strain evidence="12 14">37-2</strain>
    </source>
</reference>
<dbReference type="Pfam" id="PF00483">
    <property type="entry name" value="NTP_transferase"/>
    <property type="match status" value="1"/>
</dbReference>
<dbReference type="STRING" id="1903179.BI347_16520"/>
<dbReference type="EMBL" id="MKCS01000002">
    <property type="protein sequence ID" value="OHX11289.1"/>
    <property type="molecule type" value="Genomic_DNA"/>
</dbReference>
<evidence type="ECO:0000313" key="15">
    <source>
        <dbReference type="Proteomes" id="UP000180280"/>
    </source>
</evidence>
<dbReference type="InterPro" id="IPR006375">
    <property type="entry name" value="Man1P_GuaTrfase/Man6P_Isoase"/>
</dbReference>
<dbReference type="InterPro" id="IPR029044">
    <property type="entry name" value="Nucleotide-diphossugar_trans"/>
</dbReference>
<evidence type="ECO:0000256" key="5">
    <source>
        <dbReference type="ARBA" id="ARBA00022741"/>
    </source>
</evidence>
<dbReference type="PANTHER" id="PTHR46390:SF1">
    <property type="entry name" value="MANNOSE-1-PHOSPHATE GUANYLYLTRANSFERASE"/>
    <property type="match status" value="1"/>
</dbReference>
<evidence type="ECO:0000256" key="6">
    <source>
        <dbReference type="ARBA" id="ARBA00023134"/>
    </source>
</evidence>
<dbReference type="Gene3D" id="2.60.120.10">
    <property type="entry name" value="Jelly Rolls"/>
    <property type="match status" value="1"/>
</dbReference>
<dbReference type="CDD" id="cd02213">
    <property type="entry name" value="cupin_PMI_typeII_C"/>
    <property type="match status" value="1"/>
</dbReference>
<evidence type="ECO:0000256" key="3">
    <source>
        <dbReference type="ARBA" id="ARBA00022679"/>
    </source>
</evidence>
<dbReference type="EC" id="2.7.7.13" evidence="2"/>
<feature type="domain" description="MannoseP isomerase/GMP-like beta-helix" evidence="11">
    <location>
        <begin position="308"/>
        <end position="358"/>
    </location>
</feature>
<keyword evidence="15" id="KW-1185">Reference proteome</keyword>
<comment type="catalytic activity">
    <reaction evidence="7">
        <text>alpha-D-mannose 1-phosphate + GTP + H(+) = GDP-alpha-D-mannose + diphosphate</text>
        <dbReference type="Rhea" id="RHEA:15229"/>
        <dbReference type="ChEBI" id="CHEBI:15378"/>
        <dbReference type="ChEBI" id="CHEBI:33019"/>
        <dbReference type="ChEBI" id="CHEBI:37565"/>
        <dbReference type="ChEBI" id="CHEBI:57527"/>
        <dbReference type="ChEBI" id="CHEBI:58409"/>
        <dbReference type="EC" id="2.7.7.13"/>
    </reaction>
</comment>
<dbReference type="CDD" id="cd02509">
    <property type="entry name" value="GDP-M1P_Guanylyltransferase"/>
    <property type="match status" value="1"/>
</dbReference>
<feature type="domain" description="Nucleotidyl transferase" evidence="9">
    <location>
        <begin position="8"/>
        <end position="296"/>
    </location>
</feature>
<protein>
    <recommendedName>
        <fullName evidence="2">mannose-1-phosphate guanylyltransferase</fullName>
        <ecNumber evidence="2">2.7.7.13</ecNumber>
    </recommendedName>
</protein>
<gene>
    <name evidence="13" type="ORF">BI344_10485</name>
    <name evidence="12" type="ORF">BI347_16520</name>
</gene>
<organism evidence="12 14">
    <name type="scientific">Chromobacterium sphagni</name>
    <dbReference type="NCBI Taxonomy" id="1903179"/>
    <lineage>
        <taxon>Bacteria</taxon>
        <taxon>Pseudomonadati</taxon>
        <taxon>Pseudomonadota</taxon>
        <taxon>Betaproteobacteria</taxon>
        <taxon>Neisseriales</taxon>
        <taxon>Chromobacteriaceae</taxon>
        <taxon>Chromobacterium</taxon>
    </lineage>
</organism>
<sequence>MQTTELIPCIISGGAGTRLWPVSRQELPKPFIRMADKQSLLQKTFLRAARLPGVRRMMVITSQQVMFHTLAEYGEVNERGLDLEMLLEPVGRNTAPAIAAAVLDVLSRGDGRRVMLLVLPADHLLEDEVAFAEAVARAQALAEQGRLVTFGLKPSRPETGFGYIEQGEAVSQLGCRVARFIEKPDAATAASYLADGRFLWNSGMFCFAAETMRAELARHAPDVLASVAACLEVSPDLVGAGRRQRELDRDSFSRCADISIDYAVMERSSEVAVVPCELGWSDIGSWDSLAKEYPQDENGNASCGETLLHDTHNSFVQSCGRLVATLGVDNLLVIDTPDALLVADRTRSQEVRNIAAELKRRGHPAYLLHRTSQRPWGQYTVLEDSPHYKIKRIVVRAGASLSLQLHHHRSEHWIVVSGTALVINGEDEKLVHTNQSTFIPAGKRHRLANPGVIELVMIEVQSGDYLGEDDIVRFDDHYGRGPAG</sequence>
<name>A0A1S1WVL5_9NEIS</name>
<keyword evidence="6" id="KW-0342">GTP-binding</keyword>
<dbReference type="AlphaFoldDB" id="A0A1S1WVL5"/>
<dbReference type="SUPFAM" id="SSF53448">
    <property type="entry name" value="Nucleotide-diphospho-sugar transferases"/>
    <property type="match status" value="1"/>
</dbReference>
<dbReference type="InterPro" id="IPR049577">
    <property type="entry name" value="GMPP_N"/>
</dbReference>
<dbReference type="Pfam" id="PF22640">
    <property type="entry name" value="ManC_GMP_beta-helix"/>
    <property type="match status" value="1"/>
</dbReference>
<dbReference type="InterPro" id="IPR014710">
    <property type="entry name" value="RmlC-like_jellyroll"/>
</dbReference>
<dbReference type="GO" id="GO:0000271">
    <property type="term" value="P:polysaccharide biosynthetic process"/>
    <property type="evidence" value="ECO:0007669"/>
    <property type="project" value="InterPro"/>
</dbReference>
<evidence type="ECO:0000259" key="9">
    <source>
        <dbReference type="Pfam" id="PF00483"/>
    </source>
</evidence>
<dbReference type="InterPro" id="IPR005835">
    <property type="entry name" value="NTP_transferase_dom"/>
</dbReference>
<dbReference type="FunFam" id="3.90.550.10:FF:000046">
    <property type="entry name" value="Mannose-1-phosphate guanylyltransferase (GDP)"/>
    <property type="match status" value="1"/>
</dbReference>
<dbReference type="Proteomes" id="UP000180280">
    <property type="component" value="Unassembled WGS sequence"/>
</dbReference>
<dbReference type="Gene3D" id="3.90.550.10">
    <property type="entry name" value="Spore Coat Polysaccharide Biosynthesis Protein SpsA, Chain A"/>
    <property type="match status" value="1"/>
</dbReference>
<evidence type="ECO:0000313" key="14">
    <source>
        <dbReference type="Proteomes" id="UP000180088"/>
    </source>
</evidence>
<evidence type="ECO:0000256" key="1">
    <source>
        <dbReference type="ARBA" id="ARBA00006115"/>
    </source>
</evidence>
<proteinExistence type="inferred from homology"/>
<comment type="caution">
    <text evidence="12">The sequence shown here is derived from an EMBL/GenBank/DDBJ whole genome shotgun (WGS) entry which is preliminary data.</text>
</comment>
<dbReference type="OrthoDB" id="9806359at2"/>
<evidence type="ECO:0000259" key="11">
    <source>
        <dbReference type="Pfam" id="PF22640"/>
    </source>
</evidence>
<dbReference type="SUPFAM" id="SSF51182">
    <property type="entry name" value="RmlC-like cupins"/>
    <property type="match status" value="1"/>
</dbReference>
<feature type="domain" description="Mannose-6-phosphate isomerase type II C-terminal" evidence="10">
    <location>
        <begin position="366"/>
        <end position="476"/>
    </location>
</feature>
<evidence type="ECO:0000313" key="12">
    <source>
        <dbReference type="EMBL" id="OHX11289.1"/>
    </source>
</evidence>
<dbReference type="EMBL" id="MKCT01000050">
    <property type="protein sequence ID" value="OHX19033.1"/>
    <property type="molecule type" value="Genomic_DNA"/>
</dbReference>
<dbReference type="PANTHER" id="PTHR46390">
    <property type="entry name" value="MANNOSE-1-PHOSPHATE GUANYLYLTRANSFERASE"/>
    <property type="match status" value="1"/>
</dbReference>
<evidence type="ECO:0000256" key="7">
    <source>
        <dbReference type="ARBA" id="ARBA00047343"/>
    </source>
</evidence>
<evidence type="ECO:0000256" key="8">
    <source>
        <dbReference type="RuleBase" id="RU004190"/>
    </source>
</evidence>
<dbReference type="Pfam" id="PF01050">
    <property type="entry name" value="MannoseP_isomer"/>
    <property type="match status" value="1"/>
</dbReference>
<keyword evidence="12" id="KW-0413">Isomerase</keyword>
<dbReference type="InterPro" id="IPR001538">
    <property type="entry name" value="Man6P_isomerase-2_C"/>
</dbReference>
<dbReference type="InterPro" id="IPR011051">
    <property type="entry name" value="RmlC_Cupin_sf"/>
</dbReference>
<keyword evidence="4 12" id="KW-0548">Nucleotidyltransferase</keyword>
<dbReference type="GO" id="GO:0016853">
    <property type="term" value="F:isomerase activity"/>
    <property type="evidence" value="ECO:0007669"/>
    <property type="project" value="UniProtKB-KW"/>
</dbReference>
<evidence type="ECO:0000313" key="13">
    <source>
        <dbReference type="EMBL" id="OHX19033.1"/>
    </source>
</evidence>
<dbReference type="RefSeq" id="WP_071114065.1">
    <property type="nucleotide sequence ID" value="NZ_MKCT01000050.1"/>
</dbReference>
<evidence type="ECO:0000259" key="10">
    <source>
        <dbReference type="Pfam" id="PF01050"/>
    </source>
</evidence>
<dbReference type="InterPro" id="IPR051161">
    <property type="entry name" value="Mannose-6P_isomerase_type2"/>
</dbReference>